<feature type="domain" description="Tyr recombinase" evidence="5">
    <location>
        <begin position="161"/>
        <end position="378"/>
    </location>
</feature>
<evidence type="ECO:0000313" key="7">
    <source>
        <dbReference type="Proteomes" id="UP000034150"/>
    </source>
</evidence>
<dbReference type="SUPFAM" id="SSF56349">
    <property type="entry name" value="DNA breaking-rejoining enzymes"/>
    <property type="match status" value="1"/>
</dbReference>
<dbReference type="RefSeq" id="WP_046361243.1">
    <property type="nucleotide sequence ID" value="NZ_LAUZ02000007.1"/>
</dbReference>
<gene>
    <name evidence="6" type="ORF">WN67_00790</name>
</gene>
<evidence type="ECO:0000256" key="1">
    <source>
        <dbReference type="ARBA" id="ARBA00008857"/>
    </source>
</evidence>
<dbReference type="AlphaFoldDB" id="A0A0M2K3E0"/>
<organism evidence="6 7">
    <name type="scientific">Mycolicibacterium obuense</name>
    <dbReference type="NCBI Taxonomy" id="1807"/>
    <lineage>
        <taxon>Bacteria</taxon>
        <taxon>Bacillati</taxon>
        <taxon>Actinomycetota</taxon>
        <taxon>Actinomycetes</taxon>
        <taxon>Mycobacteriales</taxon>
        <taxon>Mycobacteriaceae</taxon>
        <taxon>Mycolicibacterium</taxon>
    </lineage>
</organism>
<dbReference type="Gene3D" id="1.10.443.10">
    <property type="entry name" value="Intergrase catalytic core"/>
    <property type="match status" value="1"/>
</dbReference>
<accession>A0A0M2K3E0</accession>
<dbReference type="GO" id="GO:0006310">
    <property type="term" value="P:DNA recombination"/>
    <property type="evidence" value="ECO:0007669"/>
    <property type="project" value="UniProtKB-KW"/>
</dbReference>
<dbReference type="EMBL" id="LAUZ02000007">
    <property type="protein sequence ID" value="KKF03892.1"/>
    <property type="molecule type" value="Genomic_DNA"/>
</dbReference>
<dbReference type="Proteomes" id="UP000034150">
    <property type="component" value="Unassembled WGS sequence"/>
</dbReference>
<dbReference type="PATRIC" id="fig|1807.13.peg.965"/>
<sequence length="403" mass="44130">MEHDRFSVRKVRHQDGSQSYWIFTPDLEVHSPSLKVLTRYGASTQQTYAYSLVDHLNWLQANGKTPDVITFDDLHRYMNGVTGHVDGVYGAAWRKPTQKPLGPSAAGNVASVVKAYYLALAASGEVAPELAMALRSNTAARQTKSGRMGQGNPLTPKVTTRRPRFLPDETVQSLFEPGVLTSARDVMILTWLHDGGIRVGGLCGLRFSDLHLRRNHECGQRADPHIHVIGRDDNPNGARAKACAPTVVGRDGSVVDGVIRAVSPDMISTFHAYLLDEFHPNSHLVDHEQVLVHLAGRTPGAALTTAGVRKMLARACRRAGLPVRVTPHGFRHKAAAALYAESDFNAELVAQEFGWASPQMVTDLYGKSANRHAMKYLQQAWDATARPASEPYLAPQPTSEAPR</sequence>
<reference evidence="6 7" key="1">
    <citation type="journal article" date="2015" name="Genome Announc.">
        <title>Draft Genome Sequence of Mycobacterium obuense Strain UC1, Isolated from Patient Sputum.</title>
        <authorList>
            <person name="Greninger A.L."/>
            <person name="Cunningham G."/>
            <person name="Hsu E.D."/>
            <person name="Yu J.M."/>
            <person name="Chiu C.Y."/>
            <person name="Miller S."/>
        </authorList>
    </citation>
    <scope>NUCLEOTIDE SEQUENCE [LARGE SCALE GENOMIC DNA]</scope>
    <source>
        <strain evidence="6 7">UC1</strain>
    </source>
</reference>
<dbReference type="PROSITE" id="PS51898">
    <property type="entry name" value="TYR_RECOMBINASE"/>
    <property type="match status" value="1"/>
</dbReference>
<dbReference type="PANTHER" id="PTHR30349:SF41">
    <property type="entry name" value="INTEGRASE_RECOMBINASE PROTEIN MJ0367-RELATED"/>
    <property type="match status" value="1"/>
</dbReference>
<feature type="region of interest" description="Disordered" evidence="4">
    <location>
        <begin position="138"/>
        <end position="160"/>
    </location>
</feature>
<evidence type="ECO:0000256" key="3">
    <source>
        <dbReference type="ARBA" id="ARBA00023172"/>
    </source>
</evidence>
<comment type="caution">
    <text evidence="6">The sequence shown here is derived from an EMBL/GenBank/DDBJ whole genome shotgun (WGS) entry which is preliminary data.</text>
</comment>
<dbReference type="PANTHER" id="PTHR30349">
    <property type="entry name" value="PHAGE INTEGRASE-RELATED"/>
    <property type="match status" value="1"/>
</dbReference>
<comment type="similarity">
    <text evidence="1">Belongs to the 'phage' integrase family.</text>
</comment>
<evidence type="ECO:0000313" key="6">
    <source>
        <dbReference type="EMBL" id="KKF03892.1"/>
    </source>
</evidence>
<proteinExistence type="inferred from homology"/>
<keyword evidence="7" id="KW-1185">Reference proteome</keyword>
<evidence type="ECO:0000259" key="5">
    <source>
        <dbReference type="PROSITE" id="PS51898"/>
    </source>
</evidence>
<protein>
    <submittedName>
        <fullName evidence="6">Transposase</fullName>
    </submittedName>
</protein>
<dbReference type="Pfam" id="PF00589">
    <property type="entry name" value="Phage_integrase"/>
    <property type="match status" value="1"/>
</dbReference>
<dbReference type="GO" id="GO:0003677">
    <property type="term" value="F:DNA binding"/>
    <property type="evidence" value="ECO:0007669"/>
    <property type="project" value="UniProtKB-KW"/>
</dbReference>
<dbReference type="GO" id="GO:0015074">
    <property type="term" value="P:DNA integration"/>
    <property type="evidence" value="ECO:0007669"/>
    <property type="project" value="InterPro"/>
</dbReference>
<evidence type="ECO:0000256" key="2">
    <source>
        <dbReference type="ARBA" id="ARBA00023125"/>
    </source>
</evidence>
<evidence type="ECO:0000256" key="4">
    <source>
        <dbReference type="SAM" id="MobiDB-lite"/>
    </source>
</evidence>
<dbReference type="InterPro" id="IPR013762">
    <property type="entry name" value="Integrase-like_cat_sf"/>
</dbReference>
<dbReference type="InterPro" id="IPR011010">
    <property type="entry name" value="DNA_brk_join_enz"/>
</dbReference>
<dbReference type="InterPro" id="IPR002104">
    <property type="entry name" value="Integrase_catalytic"/>
</dbReference>
<keyword evidence="3" id="KW-0233">DNA recombination</keyword>
<keyword evidence="2" id="KW-0238">DNA-binding</keyword>
<dbReference type="InterPro" id="IPR050090">
    <property type="entry name" value="Tyrosine_recombinase_XerCD"/>
</dbReference>
<name>A0A0M2K3E0_9MYCO</name>